<keyword evidence="1" id="KW-0732">Signal</keyword>
<sequence>MRRLICTLPLLLAACGESANLSVAEGMGTDPELPAPAKTLFPTVNIAEPGAWAKGETPVAAPGFTVTEYAGDFDSPRWMYRLPNGDVLVAETRKPPEDASGVMAWIEKKVMASAGAGGLPANRITLLRDADADGTVDERHEFLTEGLASPFGMALVGDTFYVANFADVRAYPYRDGTTSITGPGTKIVDLPVIGGKAGHWTRNLLASPDGQKLYIAVGSVSNVMEANPEVEEGRAAIHEYDIATGNMRIFGSGLRNPVGMDWNPGSGELWTAVNERDMLGSDLVPDYMTSVKEGGFYGWPYSYFGSIVDDRTADRRPDLVEAAIVPDYALGPHTASLGLAFTPNGGGAVVGQHGSWNRKPHSGYKVIYIPFDGAQPSGPAQDLLTGFLVGDVAKGRPVGVAFDRTGALLVADDVGNKVWRVAPTGR</sequence>
<organism evidence="3 4">
    <name type="scientific">Pacificimonas pallii</name>
    <dbReference type="NCBI Taxonomy" id="2827236"/>
    <lineage>
        <taxon>Bacteria</taxon>
        <taxon>Pseudomonadati</taxon>
        <taxon>Pseudomonadota</taxon>
        <taxon>Alphaproteobacteria</taxon>
        <taxon>Sphingomonadales</taxon>
        <taxon>Sphingosinicellaceae</taxon>
        <taxon>Pacificimonas</taxon>
    </lineage>
</organism>
<protein>
    <submittedName>
        <fullName evidence="3">Sorbosone dehydrogenase family protein</fullName>
    </submittedName>
</protein>
<gene>
    <name evidence="3" type="ORF">KCG44_03395</name>
</gene>
<feature type="chain" id="PRO_5047212908" evidence="1">
    <location>
        <begin position="20"/>
        <end position="426"/>
    </location>
</feature>
<accession>A0ABS6SDA3</accession>
<dbReference type="Pfam" id="PF22807">
    <property type="entry name" value="TrAA12"/>
    <property type="match status" value="2"/>
</dbReference>
<comment type="caution">
    <text evidence="3">The sequence shown here is derived from an EMBL/GenBank/DDBJ whole genome shotgun (WGS) entry which is preliminary data.</text>
</comment>
<feature type="domain" description="Pyrroloquinoline quinone-dependent pyranose dehydrogenase beta-propeller" evidence="2">
    <location>
        <begin position="324"/>
        <end position="421"/>
    </location>
</feature>
<dbReference type="Proteomes" id="UP000722336">
    <property type="component" value="Unassembled WGS sequence"/>
</dbReference>
<dbReference type="PANTHER" id="PTHR33546:SF1">
    <property type="entry name" value="LARGE, MULTIFUNCTIONAL SECRETED PROTEIN"/>
    <property type="match status" value="1"/>
</dbReference>
<reference evidence="3 4" key="1">
    <citation type="submission" date="2021-04" db="EMBL/GenBank/DDBJ databases">
        <authorList>
            <person name="Pira H."/>
            <person name="Risdian C."/>
            <person name="Wink J."/>
        </authorList>
    </citation>
    <scope>NUCLEOTIDE SEQUENCE [LARGE SCALE GENOMIC DNA]</scope>
    <source>
        <strain evidence="3 4">WHA3</strain>
    </source>
</reference>
<dbReference type="RefSeq" id="WP_218444206.1">
    <property type="nucleotide sequence ID" value="NZ_JAGSPA010000001.1"/>
</dbReference>
<feature type="signal peptide" evidence="1">
    <location>
        <begin position="1"/>
        <end position="19"/>
    </location>
</feature>
<feature type="domain" description="Pyrroloquinoline quinone-dependent pyranose dehydrogenase beta-propeller" evidence="2">
    <location>
        <begin position="61"/>
        <end position="280"/>
    </location>
</feature>
<evidence type="ECO:0000313" key="4">
    <source>
        <dbReference type="Proteomes" id="UP000722336"/>
    </source>
</evidence>
<name>A0ABS6SDA3_9SPHN</name>
<proteinExistence type="predicted"/>
<keyword evidence="4" id="KW-1185">Reference proteome</keyword>
<evidence type="ECO:0000313" key="3">
    <source>
        <dbReference type="EMBL" id="MBV7255827.1"/>
    </source>
</evidence>
<evidence type="ECO:0000256" key="1">
    <source>
        <dbReference type="SAM" id="SignalP"/>
    </source>
</evidence>
<dbReference type="PROSITE" id="PS51257">
    <property type="entry name" value="PROKAR_LIPOPROTEIN"/>
    <property type="match status" value="1"/>
</dbReference>
<evidence type="ECO:0000259" key="2">
    <source>
        <dbReference type="Pfam" id="PF22807"/>
    </source>
</evidence>
<dbReference type="PANTHER" id="PTHR33546">
    <property type="entry name" value="LARGE, MULTIFUNCTIONAL SECRETED PROTEIN-RELATED"/>
    <property type="match status" value="1"/>
</dbReference>
<dbReference type="EMBL" id="JAGSPA010000001">
    <property type="protein sequence ID" value="MBV7255827.1"/>
    <property type="molecule type" value="Genomic_DNA"/>
</dbReference>
<dbReference type="InterPro" id="IPR054539">
    <property type="entry name" value="Beta-prop_PDH"/>
</dbReference>